<dbReference type="InterPro" id="IPR006059">
    <property type="entry name" value="SBP"/>
</dbReference>
<dbReference type="PANTHER" id="PTHR43649">
    <property type="entry name" value="ARABINOSE-BINDING PROTEIN-RELATED"/>
    <property type="match status" value="1"/>
</dbReference>
<evidence type="ECO:0000256" key="1">
    <source>
        <dbReference type="ARBA" id="ARBA00022475"/>
    </source>
</evidence>
<evidence type="ECO:0000256" key="2">
    <source>
        <dbReference type="ARBA" id="ARBA00022729"/>
    </source>
</evidence>
<dbReference type="SUPFAM" id="SSF53850">
    <property type="entry name" value="Periplasmic binding protein-like II"/>
    <property type="match status" value="1"/>
</dbReference>
<organism evidence="6">
    <name type="scientific">freshwater metagenome</name>
    <dbReference type="NCBI Taxonomy" id="449393"/>
    <lineage>
        <taxon>unclassified sequences</taxon>
        <taxon>metagenomes</taxon>
        <taxon>ecological metagenomes</taxon>
    </lineage>
</organism>
<dbReference type="AlphaFoldDB" id="A0A6J7MI19"/>
<evidence type="ECO:0000256" key="3">
    <source>
        <dbReference type="ARBA" id="ARBA00023136"/>
    </source>
</evidence>
<dbReference type="Pfam" id="PF01547">
    <property type="entry name" value="SBP_bac_1"/>
    <property type="match status" value="1"/>
</dbReference>
<keyword evidence="3" id="KW-0472">Membrane</keyword>
<evidence type="ECO:0000313" key="6">
    <source>
        <dbReference type="EMBL" id="CAB4980800.1"/>
    </source>
</evidence>
<evidence type="ECO:0000256" key="4">
    <source>
        <dbReference type="ARBA" id="ARBA00023139"/>
    </source>
</evidence>
<keyword evidence="1" id="KW-1003">Cell membrane</keyword>
<dbReference type="InterPro" id="IPR050490">
    <property type="entry name" value="Bact_solute-bd_prot1"/>
</dbReference>
<protein>
    <submittedName>
        <fullName evidence="6">Unannotated protein</fullName>
    </submittedName>
</protein>
<accession>A0A6J7MI19</accession>
<sequence>MSDHPESSWRNGAGRRRRARWFAAPAIGVVVLALAACGSSTSSSSSSSAPATEAAASAPASAATEPTTLWVQSGNGGSDAVLKAYEEINAAFEAANPGVSIKFEVKGFTDLVDTLKLQLSGDDVPDVTQVNQGYGSLGQLVGAGLLTPLDDAATAQDWAGRQGESLLAVNGRFSPDGKTMGSGDLYAVADRGAWVGLFMNVAKAAELGIAGPPTTVDELVAQMETAKAGGVTPFMFGASDGGEQIWLMADLLMADTSPQVLTDVINGTSEQLPPEMLDVANTMQDWAEAGYFTEGWAALTSTDVLGMFAEGDGLFTLNGSWNVFQSDTPENFRLVPFPLGSASELAAIATGDLPWAVPSKAKNPDLAKKYIDFITGPEASSIWIKNGQVPASVSGNEAQEVEANGLVGVSADAILQWANLVTNGTTEPFPDWATPTWYDTIAKSSTALMAGEITPEQFVEALQADYGPFTAERKASS</sequence>
<dbReference type="PANTHER" id="PTHR43649:SF33">
    <property type="entry name" value="POLYGALACTURONAN_RHAMNOGALACTURONAN-BINDING PROTEIN YTCQ"/>
    <property type="match status" value="1"/>
</dbReference>
<proteinExistence type="predicted"/>
<keyword evidence="2" id="KW-0732">Signal</keyword>
<evidence type="ECO:0000256" key="5">
    <source>
        <dbReference type="ARBA" id="ARBA00023288"/>
    </source>
</evidence>
<gene>
    <name evidence="6" type="ORF">UFOPK3957_00467</name>
</gene>
<dbReference type="Gene3D" id="3.40.190.10">
    <property type="entry name" value="Periplasmic binding protein-like II"/>
    <property type="match status" value="2"/>
</dbReference>
<dbReference type="EMBL" id="CAFBOM010000056">
    <property type="protein sequence ID" value="CAB4980800.1"/>
    <property type="molecule type" value="Genomic_DNA"/>
</dbReference>
<keyword evidence="4" id="KW-0564">Palmitate</keyword>
<name>A0A6J7MI19_9ZZZZ</name>
<keyword evidence="5" id="KW-0449">Lipoprotein</keyword>
<reference evidence="6" key="1">
    <citation type="submission" date="2020-05" db="EMBL/GenBank/DDBJ databases">
        <authorList>
            <person name="Chiriac C."/>
            <person name="Salcher M."/>
            <person name="Ghai R."/>
            <person name="Kavagutti S V."/>
        </authorList>
    </citation>
    <scope>NUCLEOTIDE SEQUENCE</scope>
</reference>